<organism evidence="2 3">
    <name type="scientific">Popillia japonica</name>
    <name type="common">Japanese beetle</name>
    <dbReference type="NCBI Taxonomy" id="7064"/>
    <lineage>
        <taxon>Eukaryota</taxon>
        <taxon>Metazoa</taxon>
        <taxon>Ecdysozoa</taxon>
        <taxon>Arthropoda</taxon>
        <taxon>Hexapoda</taxon>
        <taxon>Insecta</taxon>
        <taxon>Pterygota</taxon>
        <taxon>Neoptera</taxon>
        <taxon>Endopterygota</taxon>
        <taxon>Coleoptera</taxon>
        <taxon>Polyphaga</taxon>
        <taxon>Scarabaeiformia</taxon>
        <taxon>Scarabaeidae</taxon>
        <taxon>Rutelinae</taxon>
        <taxon>Popillia</taxon>
    </lineage>
</organism>
<gene>
    <name evidence="2" type="ORF">QE152_g8938</name>
</gene>
<accession>A0AAW1LW78</accession>
<proteinExistence type="predicted"/>
<evidence type="ECO:0000313" key="3">
    <source>
        <dbReference type="Proteomes" id="UP001458880"/>
    </source>
</evidence>
<dbReference type="AlphaFoldDB" id="A0AAW1LW78"/>
<feature type="region of interest" description="Disordered" evidence="1">
    <location>
        <begin position="1"/>
        <end position="35"/>
    </location>
</feature>
<sequence>MGKSTSKDESEIRIFINQSRKTGHRSARSKRRDALQRRRLTSYRFQSLRFRGQCYPRCLIPPFSTLETPRRTENRRFNERDSLGWAKRVAIHSLTAKEDVVMTTVFEKGSAILSPSAELAKAPQIYICLIQGSEEIITKAFYSIADRPEFDLFVDAALYLYLCPHQIVFKDALEMIWK</sequence>
<comment type="caution">
    <text evidence="2">The sequence shown here is derived from an EMBL/GenBank/DDBJ whole genome shotgun (WGS) entry which is preliminary data.</text>
</comment>
<keyword evidence="3" id="KW-1185">Reference proteome</keyword>
<dbReference type="EMBL" id="JASPKY010000074">
    <property type="protein sequence ID" value="KAK9739467.1"/>
    <property type="molecule type" value="Genomic_DNA"/>
</dbReference>
<protein>
    <submittedName>
        <fullName evidence="2">Uncharacterized protein</fullName>
    </submittedName>
</protein>
<evidence type="ECO:0000256" key="1">
    <source>
        <dbReference type="SAM" id="MobiDB-lite"/>
    </source>
</evidence>
<feature type="compositionally biased region" description="Basic residues" evidence="1">
    <location>
        <begin position="21"/>
        <end position="35"/>
    </location>
</feature>
<feature type="compositionally biased region" description="Basic and acidic residues" evidence="1">
    <location>
        <begin position="1"/>
        <end position="12"/>
    </location>
</feature>
<reference evidence="2 3" key="1">
    <citation type="journal article" date="2024" name="BMC Genomics">
        <title>De novo assembly and annotation of Popillia japonica's genome with initial clues to its potential as an invasive pest.</title>
        <authorList>
            <person name="Cucini C."/>
            <person name="Boschi S."/>
            <person name="Funari R."/>
            <person name="Cardaioli E."/>
            <person name="Iannotti N."/>
            <person name="Marturano G."/>
            <person name="Paoli F."/>
            <person name="Bruttini M."/>
            <person name="Carapelli A."/>
            <person name="Frati F."/>
            <person name="Nardi F."/>
        </authorList>
    </citation>
    <scope>NUCLEOTIDE SEQUENCE [LARGE SCALE GENOMIC DNA]</scope>
    <source>
        <strain evidence="2">DMR45628</strain>
    </source>
</reference>
<dbReference type="Proteomes" id="UP001458880">
    <property type="component" value="Unassembled WGS sequence"/>
</dbReference>
<evidence type="ECO:0000313" key="2">
    <source>
        <dbReference type="EMBL" id="KAK9739467.1"/>
    </source>
</evidence>
<name>A0AAW1LW78_POPJA</name>